<dbReference type="OrthoDB" id="9804006at2"/>
<evidence type="ECO:0000256" key="1">
    <source>
        <dbReference type="ARBA" id="ARBA00004496"/>
    </source>
</evidence>
<organism evidence="7 8">
    <name type="scientific">Micromonospora pallida</name>
    <dbReference type="NCBI Taxonomy" id="145854"/>
    <lineage>
        <taxon>Bacteria</taxon>
        <taxon>Bacillati</taxon>
        <taxon>Actinomycetota</taxon>
        <taxon>Actinomycetes</taxon>
        <taxon>Micromonosporales</taxon>
        <taxon>Micromonosporaceae</taxon>
        <taxon>Micromonospora</taxon>
    </lineage>
</organism>
<dbReference type="STRING" id="145854.GA0074692_3652"/>
<evidence type="ECO:0000256" key="4">
    <source>
        <dbReference type="ARBA" id="ARBA00022917"/>
    </source>
</evidence>
<keyword evidence="4 5" id="KW-0648">Protein biosynthesis</keyword>
<keyword evidence="8" id="KW-1185">Reference proteome</keyword>
<evidence type="ECO:0000313" key="7">
    <source>
        <dbReference type="EMBL" id="SCL33755.1"/>
    </source>
</evidence>
<dbReference type="AlphaFoldDB" id="A0A1C6SX98"/>
<dbReference type="CDD" id="cd00520">
    <property type="entry name" value="RRF"/>
    <property type="match status" value="1"/>
</dbReference>
<gene>
    <name evidence="5" type="primary">frr</name>
    <name evidence="7" type="ORF">GA0074692_3652</name>
</gene>
<evidence type="ECO:0000259" key="6">
    <source>
        <dbReference type="Pfam" id="PF01765"/>
    </source>
</evidence>
<dbReference type="InterPro" id="IPR023584">
    <property type="entry name" value="Ribosome_recyc_fac_dom"/>
</dbReference>
<evidence type="ECO:0000256" key="5">
    <source>
        <dbReference type="HAMAP-Rule" id="MF_00040"/>
    </source>
</evidence>
<dbReference type="GO" id="GO:0043023">
    <property type="term" value="F:ribosomal large subunit binding"/>
    <property type="evidence" value="ECO:0007669"/>
    <property type="project" value="TreeGrafter"/>
</dbReference>
<dbReference type="FunFam" id="1.10.132.20:FF:000001">
    <property type="entry name" value="Ribosome-recycling factor"/>
    <property type="match status" value="1"/>
</dbReference>
<name>A0A1C6SX98_9ACTN</name>
<evidence type="ECO:0000256" key="3">
    <source>
        <dbReference type="ARBA" id="ARBA00022490"/>
    </source>
</evidence>
<comment type="function">
    <text evidence="5">Responsible for the release of ribosomes from messenger RNA at the termination of protein biosynthesis. May increase the efficiency of translation by recycling ribosomes from one round of translation to another.</text>
</comment>
<comment type="subcellular location">
    <subcellularLocation>
        <location evidence="1 5">Cytoplasm</location>
    </subcellularLocation>
</comment>
<dbReference type="InterPro" id="IPR036191">
    <property type="entry name" value="RRF_sf"/>
</dbReference>
<accession>A0A1C6SX98</accession>
<dbReference type="Gene3D" id="1.10.132.20">
    <property type="entry name" value="Ribosome-recycling factor"/>
    <property type="match status" value="1"/>
</dbReference>
<dbReference type="GO" id="GO:0006415">
    <property type="term" value="P:translational termination"/>
    <property type="evidence" value="ECO:0007669"/>
    <property type="project" value="UniProtKB-UniRule"/>
</dbReference>
<protein>
    <recommendedName>
        <fullName evidence="5">Ribosome-recycling factor</fullName>
        <shortName evidence="5">RRF</shortName>
    </recommendedName>
    <alternativeName>
        <fullName evidence="5">Ribosome-releasing factor</fullName>
    </alternativeName>
</protein>
<dbReference type="RefSeq" id="WP_091646120.1">
    <property type="nucleotide sequence ID" value="NZ_FMHW01000002.1"/>
</dbReference>
<reference evidence="8" key="1">
    <citation type="submission" date="2016-06" db="EMBL/GenBank/DDBJ databases">
        <authorList>
            <person name="Varghese N."/>
            <person name="Submissions Spin"/>
        </authorList>
    </citation>
    <scope>NUCLEOTIDE SEQUENCE [LARGE SCALE GENOMIC DNA]</scope>
    <source>
        <strain evidence="8">DSM 43817</strain>
    </source>
</reference>
<dbReference type="Proteomes" id="UP000198959">
    <property type="component" value="Unassembled WGS sequence"/>
</dbReference>
<dbReference type="SUPFAM" id="SSF55194">
    <property type="entry name" value="Ribosome recycling factor, RRF"/>
    <property type="match status" value="1"/>
</dbReference>
<feature type="domain" description="Ribosome recycling factor" evidence="6">
    <location>
        <begin position="21"/>
        <end position="183"/>
    </location>
</feature>
<dbReference type="NCBIfam" id="TIGR00496">
    <property type="entry name" value="frr"/>
    <property type="match status" value="1"/>
</dbReference>
<evidence type="ECO:0000256" key="2">
    <source>
        <dbReference type="ARBA" id="ARBA00005912"/>
    </source>
</evidence>
<comment type="similarity">
    <text evidence="2 5">Belongs to the RRF family.</text>
</comment>
<dbReference type="InterPro" id="IPR002661">
    <property type="entry name" value="Ribosome_recyc_fac"/>
</dbReference>
<evidence type="ECO:0000313" key="8">
    <source>
        <dbReference type="Proteomes" id="UP000198959"/>
    </source>
</evidence>
<dbReference type="Gene3D" id="3.30.1360.40">
    <property type="match status" value="1"/>
</dbReference>
<dbReference type="HAMAP" id="MF_00040">
    <property type="entry name" value="RRF"/>
    <property type="match status" value="1"/>
</dbReference>
<dbReference type="EMBL" id="FMHW01000002">
    <property type="protein sequence ID" value="SCL33755.1"/>
    <property type="molecule type" value="Genomic_DNA"/>
</dbReference>
<dbReference type="PANTHER" id="PTHR20982:SF3">
    <property type="entry name" value="MITOCHONDRIAL RIBOSOME RECYCLING FACTOR PSEUDO 1"/>
    <property type="match status" value="1"/>
</dbReference>
<dbReference type="PANTHER" id="PTHR20982">
    <property type="entry name" value="RIBOSOME RECYCLING FACTOR"/>
    <property type="match status" value="1"/>
</dbReference>
<keyword evidence="3 5" id="KW-0963">Cytoplasm</keyword>
<dbReference type="GO" id="GO:0005737">
    <property type="term" value="C:cytoplasm"/>
    <property type="evidence" value="ECO:0007669"/>
    <property type="project" value="UniProtKB-SubCell"/>
</dbReference>
<proteinExistence type="inferred from homology"/>
<sequence>MIDDTLLEAEEKMERAIEHAKEEFGAIRTGRATPNMFSKVIIDYYGTPTPLTQMASVAIPEPRMAIIKPYDNSQLNAMEKAIRDSDLGVNPNNEGNQLRILLPQMTEERRRDMIKVARHKGEEAKVAIRNVRRRGKEELDRIVKDGEAGEDDGRRAEKELDDLTQRYVANVDELVKHKEAELLEV</sequence>
<dbReference type="FunFam" id="3.30.1360.40:FF:000001">
    <property type="entry name" value="Ribosome-recycling factor"/>
    <property type="match status" value="1"/>
</dbReference>
<dbReference type="Pfam" id="PF01765">
    <property type="entry name" value="RRF"/>
    <property type="match status" value="1"/>
</dbReference>